<dbReference type="InterPro" id="IPR036942">
    <property type="entry name" value="Beta-barrel_TonB_sf"/>
</dbReference>
<evidence type="ECO:0000256" key="2">
    <source>
        <dbReference type="ARBA" id="ARBA00022448"/>
    </source>
</evidence>
<dbReference type="InterPro" id="IPR037066">
    <property type="entry name" value="Plug_dom_sf"/>
</dbReference>
<evidence type="ECO:0000256" key="7">
    <source>
        <dbReference type="ARBA" id="ARBA00023237"/>
    </source>
</evidence>
<keyword evidence="5" id="KW-0732">Signal</keyword>
<reference evidence="11 12" key="1">
    <citation type="submission" date="2019-02" db="EMBL/GenBank/DDBJ databases">
        <title>Pedobacter sp. RP-3-8 sp. nov., isolated from Arctic soil.</title>
        <authorList>
            <person name="Dahal R.H."/>
        </authorList>
    </citation>
    <scope>NUCLEOTIDE SEQUENCE [LARGE SCALE GENOMIC DNA]</scope>
    <source>
        <strain evidence="11 12">RP-3-8</strain>
    </source>
</reference>
<dbReference type="NCBIfam" id="TIGR04056">
    <property type="entry name" value="OMP_RagA_SusC"/>
    <property type="match status" value="1"/>
</dbReference>
<dbReference type="PANTHER" id="PTHR30069">
    <property type="entry name" value="TONB-DEPENDENT OUTER MEMBRANE RECEPTOR"/>
    <property type="match status" value="1"/>
</dbReference>
<dbReference type="OrthoDB" id="9768177at2"/>
<keyword evidence="6 8" id="KW-0472">Membrane</keyword>
<dbReference type="InterPro" id="IPR012910">
    <property type="entry name" value="Plug_dom"/>
</dbReference>
<dbReference type="EMBL" id="SJSM01000001">
    <property type="protein sequence ID" value="TCC99358.1"/>
    <property type="molecule type" value="Genomic_DNA"/>
</dbReference>
<dbReference type="PANTHER" id="PTHR30069:SF29">
    <property type="entry name" value="HEMOGLOBIN AND HEMOGLOBIN-HAPTOGLOBIN-BINDING PROTEIN 1-RELATED"/>
    <property type="match status" value="1"/>
</dbReference>
<evidence type="ECO:0000313" key="12">
    <source>
        <dbReference type="Proteomes" id="UP000291117"/>
    </source>
</evidence>
<keyword evidence="12" id="KW-1185">Reference proteome</keyword>
<dbReference type="RefSeq" id="WP_131606480.1">
    <property type="nucleotide sequence ID" value="NZ_SJSM01000001.1"/>
</dbReference>
<dbReference type="PROSITE" id="PS52016">
    <property type="entry name" value="TONB_DEPENDENT_REC_3"/>
    <property type="match status" value="1"/>
</dbReference>
<evidence type="ECO:0000256" key="3">
    <source>
        <dbReference type="ARBA" id="ARBA00022452"/>
    </source>
</evidence>
<keyword evidence="4 8" id="KW-0812">Transmembrane</keyword>
<dbReference type="InterPro" id="IPR008969">
    <property type="entry name" value="CarboxyPept-like_regulatory"/>
</dbReference>
<dbReference type="Proteomes" id="UP000291117">
    <property type="component" value="Unassembled WGS sequence"/>
</dbReference>
<dbReference type="GO" id="GO:0015344">
    <property type="term" value="F:siderophore uptake transmembrane transporter activity"/>
    <property type="evidence" value="ECO:0007669"/>
    <property type="project" value="TreeGrafter"/>
</dbReference>
<evidence type="ECO:0000259" key="10">
    <source>
        <dbReference type="Pfam" id="PF07715"/>
    </source>
</evidence>
<comment type="subcellular location">
    <subcellularLocation>
        <location evidence="1 8">Cell outer membrane</location>
        <topology evidence="1 8">Multi-pass membrane protein</topology>
    </subcellularLocation>
</comment>
<dbReference type="Gene3D" id="2.60.40.1120">
    <property type="entry name" value="Carboxypeptidase-like, regulatory domain"/>
    <property type="match status" value="1"/>
</dbReference>
<dbReference type="GO" id="GO:0044718">
    <property type="term" value="P:siderophore transmembrane transport"/>
    <property type="evidence" value="ECO:0007669"/>
    <property type="project" value="TreeGrafter"/>
</dbReference>
<dbReference type="InterPro" id="IPR039426">
    <property type="entry name" value="TonB-dep_rcpt-like"/>
</dbReference>
<dbReference type="SUPFAM" id="SSF49464">
    <property type="entry name" value="Carboxypeptidase regulatory domain-like"/>
    <property type="match status" value="1"/>
</dbReference>
<gene>
    <name evidence="11" type="ORF">EZ444_01380</name>
</gene>
<keyword evidence="7 8" id="KW-0998">Cell outer membrane</keyword>
<dbReference type="Gene3D" id="2.40.170.20">
    <property type="entry name" value="TonB-dependent receptor, beta-barrel domain"/>
    <property type="match status" value="1"/>
</dbReference>
<organism evidence="11 12">
    <name type="scientific">Pedobacter hiemivivus</name>
    <dbReference type="NCBI Taxonomy" id="2530454"/>
    <lineage>
        <taxon>Bacteria</taxon>
        <taxon>Pseudomonadati</taxon>
        <taxon>Bacteroidota</taxon>
        <taxon>Sphingobacteriia</taxon>
        <taxon>Sphingobacteriales</taxon>
        <taxon>Sphingobacteriaceae</taxon>
        <taxon>Pedobacter</taxon>
    </lineage>
</organism>
<accession>A0A4R0NGQ6</accession>
<evidence type="ECO:0000256" key="8">
    <source>
        <dbReference type="PROSITE-ProRule" id="PRU01360"/>
    </source>
</evidence>
<evidence type="ECO:0000256" key="9">
    <source>
        <dbReference type="SAM" id="MobiDB-lite"/>
    </source>
</evidence>
<evidence type="ECO:0000256" key="6">
    <source>
        <dbReference type="ARBA" id="ARBA00023136"/>
    </source>
</evidence>
<dbReference type="AlphaFoldDB" id="A0A4R0NGQ6"/>
<name>A0A4R0NGQ6_9SPHI</name>
<dbReference type="GO" id="GO:0009279">
    <property type="term" value="C:cell outer membrane"/>
    <property type="evidence" value="ECO:0007669"/>
    <property type="project" value="UniProtKB-SubCell"/>
</dbReference>
<feature type="domain" description="TonB-dependent receptor plug" evidence="10">
    <location>
        <begin position="223"/>
        <end position="353"/>
    </location>
</feature>
<dbReference type="InterPro" id="IPR023997">
    <property type="entry name" value="TonB-dep_OMP_SusC/RagA_CS"/>
</dbReference>
<proteinExistence type="inferred from homology"/>
<evidence type="ECO:0000256" key="5">
    <source>
        <dbReference type="ARBA" id="ARBA00022729"/>
    </source>
</evidence>
<dbReference type="Pfam" id="PF13715">
    <property type="entry name" value="CarbopepD_reg_2"/>
    <property type="match status" value="1"/>
</dbReference>
<feature type="compositionally biased region" description="Polar residues" evidence="9">
    <location>
        <begin position="152"/>
        <end position="164"/>
    </location>
</feature>
<dbReference type="NCBIfam" id="TIGR04057">
    <property type="entry name" value="SusC_RagA_signa"/>
    <property type="match status" value="1"/>
</dbReference>
<keyword evidence="3 8" id="KW-1134">Transmembrane beta strand</keyword>
<evidence type="ECO:0000256" key="4">
    <source>
        <dbReference type="ARBA" id="ARBA00022692"/>
    </source>
</evidence>
<comment type="similarity">
    <text evidence="8">Belongs to the TonB-dependent receptor family.</text>
</comment>
<dbReference type="Pfam" id="PF07715">
    <property type="entry name" value="Plug"/>
    <property type="match status" value="1"/>
</dbReference>
<evidence type="ECO:0000313" key="11">
    <source>
        <dbReference type="EMBL" id="TCC99358.1"/>
    </source>
</evidence>
<feature type="region of interest" description="Disordered" evidence="9">
    <location>
        <begin position="139"/>
        <end position="164"/>
    </location>
</feature>
<comment type="caution">
    <text evidence="11">The sequence shown here is derived from an EMBL/GenBank/DDBJ whole genome shotgun (WGS) entry which is preliminary data.</text>
</comment>
<sequence length="1192" mass="131864">MREKFTKPIIGGGALCLKKLFFLFAFLLMTSQVSFAQNRNITLNMKNAKRTTILNEIKKQVDMEFFYNVKELDKYGPISINVKNESITEVIKLLIKDTNLKYTIDNNVVNILLVGETTKAGEYLGLMLNVSGKITDEDGRPLPGASIKDSKSGNATSSNSNGEYSINVRRGSTLTFSYVGAEAFKTSINAIGVTEVKQNVQLNTSGSVLNEVTISTGYQDITKRNLVGSIATVKAEDIKAAGIRSIDQLLQGQLAGVSVANQTGIIGSSPKVRVRGTSTLLGNQEPVWVVDGIIQQDRLPFDYSLINTTSSSGIRDLIGSSVSFLNIEDIQDISVLKDASATAIYGTKAANGVIVITTKKGKAGPARFNYVTNLSISAAPSYDDFNLMNSKERIDVSKEIYARGLTFQYVPDNLSYEGYLSKLLNKTITQEQFNTEVGKLETMNTDWFGLLYQNPFSQNHSLSVSGGTDKIRYYASMGYASNRGNTIGNGQDTYNGNLSINVDVSKKLKLGFRLGGNMGNTTGFYQINPFNYAFNTSRAIPAFNEDGSYYAYKKSSDFDSFNILRERDYTGNKNKSTNFSATTNLEYRFLSDFTFQSLLGINYTQTNGESYAAAQSYYIAQNFRYNAYNSAVPGTPAYLASYLPQGGVLNTTGINNQSYTFRNSITYNKNFRKDRDNLTILAGSELRSSKYDGMSQTNFGYMPERGRTFAETPATYLPVGVGATLLQSPLLYRDIPVITDQKSNFVSYFGTATYNWNNKYVVNATIRTDASNRFGQSTNNRFLPIWSAGVKWNVMEENFFSDKMKWLSQFSIRGTYGFQGNVAENFGPELILQYPTRSISTVTGEGLLNIKSLGYPDLRWEKTVTVNFGLDFALFSNRISGSVDYYNKKTTDALTEVVIPVEYGVATMPVNAGNINNHGYELYLNFVPVSSKDLTWGINFNTARNFNQVTKSGNNQLEGWNALANGTSYLEGYAASSFFAFNYKGLDPVTGYPTFNIPALTDESKKNVSLLMDYAGQLDPKFTGGFGTNIRYKNFTLNSSFTVSLGAKKFLAPLYNNSDRSAPYPTQNLSSALNDRWRKPGDETFTNIPSLPTANIPSTYIGNTSYPIYNLYDYSTARVVNADYLRCRNIGLSYAIPPKMLAKAHIQQLSLQASVTNLFYIASGKLDGIDPEVSGNNLPIPRTYSLTLNVGF</sequence>
<keyword evidence="2 8" id="KW-0813">Transport</keyword>
<evidence type="ECO:0000256" key="1">
    <source>
        <dbReference type="ARBA" id="ARBA00004571"/>
    </source>
</evidence>
<dbReference type="Gene3D" id="2.170.130.10">
    <property type="entry name" value="TonB-dependent receptor, plug domain"/>
    <property type="match status" value="1"/>
</dbReference>
<dbReference type="SUPFAM" id="SSF56935">
    <property type="entry name" value="Porins"/>
    <property type="match status" value="1"/>
</dbReference>
<dbReference type="InterPro" id="IPR023996">
    <property type="entry name" value="TonB-dep_OMP_SusC/RagA"/>
</dbReference>
<protein>
    <submittedName>
        <fullName evidence="11">SusC/RagA family TonB-linked outer membrane protein</fullName>
    </submittedName>
</protein>